<evidence type="ECO:0000313" key="2">
    <source>
        <dbReference type="EMBL" id="MED6165015.1"/>
    </source>
</evidence>
<feature type="compositionally biased region" description="Basic and acidic residues" evidence="1">
    <location>
        <begin position="16"/>
        <end position="32"/>
    </location>
</feature>
<protein>
    <submittedName>
        <fullName evidence="2">Uncharacterized protein</fullName>
    </submittedName>
</protein>
<comment type="caution">
    <text evidence="2">The sequence shown here is derived from an EMBL/GenBank/DDBJ whole genome shotgun (WGS) entry which is preliminary data.</text>
</comment>
<sequence>MKRRPRRPQPTQNHPNAERNQKTENENGKGEKPSNPTDASSSEASGRSFHNPTSRQNDLRGMLTTHKARNVGNVGPREFGATVPDIGPKRPKSLRRTIKTSLIMIPHGFITRNLDKYVENRAISGTDSSQIYSQNNAEHYGYIKRGSTPLSGTSSKPYPFACVRRTSKSLFGEALLTHTYLSHKPPTFCLGTTGYAGSPKPLEGTFRTNRVAQTTFVLFS</sequence>
<organism evidence="2 3">
    <name type="scientific">Stylosanthes scabra</name>
    <dbReference type="NCBI Taxonomy" id="79078"/>
    <lineage>
        <taxon>Eukaryota</taxon>
        <taxon>Viridiplantae</taxon>
        <taxon>Streptophyta</taxon>
        <taxon>Embryophyta</taxon>
        <taxon>Tracheophyta</taxon>
        <taxon>Spermatophyta</taxon>
        <taxon>Magnoliopsida</taxon>
        <taxon>eudicotyledons</taxon>
        <taxon>Gunneridae</taxon>
        <taxon>Pentapetalae</taxon>
        <taxon>rosids</taxon>
        <taxon>fabids</taxon>
        <taxon>Fabales</taxon>
        <taxon>Fabaceae</taxon>
        <taxon>Papilionoideae</taxon>
        <taxon>50 kb inversion clade</taxon>
        <taxon>dalbergioids sensu lato</taxon>
        <taxon>Dalbergieae</taxon>
        <taxon>Pterocarpus clade</taxon>
        <taxon>Stylosanthes</taxon>
    </lineage>
</organism>
<feature type="region of interest" description="Disordered" evidence="1">
    <location>
        <begin position="1"/>
        <end position="92"/>
    </location>
</feature>
<reference evidence="2 3" key="1">
    <citation type="journal article" date="2023" name="Plants (Basel)">
        <title>Bridging the Gap: Combining Genomics and Transcriptomics Approaches to Understand Stylosanthes scabra, an Orphan Legume from the Brazilian Caatinga.</title>
        <authorList>
            <person name="Ferreira-Neto J.R.C."/>
            <person name="da Silva M.D."/>
            <person name="Binneck E."/>
            <person name="de Melo N.F."/>
            <person name="da Silva R.H."/>
            <person name="de Melo A.L.T.M."/>
            <person name="Pandolfi V."/>
            <person name="Bustamante F.O."/>
            <person name="Brasileiro-Vidal A.C."/>
            <person name="Benko-Iseppon A.M."/>
        </authorList>
    </citation>
    <scope>NUCLEOTIDE SEQUENCE [LARGE SCALE GENOMIC DNA]</scope>
    <source>
        <tissue evidence="2">Leaves</tissue>
    </source>
</reference>
<dbReference type="EMBL" id="JASCZI010123032">
    <property type="protein sequence ID" value="MED6165015.1"/>
    <property type="molecule type" value="Genomic_DNA"/>
</dbReference>
<evidence type="ECO:0000313" key="3">
    <source>
        <dbReference type="Proteomes" id="UP001341840"/>
    </source>
</evidence>
<keyword evidence="3" id="KW-1185">Reference proteome</keyword>
<accession>A0ABU6UUK4</accession>
<name>A0ABU6UUK4_9FABA</name>
<dbReference type="Proteomes" id="UP001341840">
    <property type="component" value="Unassembled WGS sequence"/>
</dbReference>
<proteinExistence type="predicted"/>
<feature type="compositionally biased region" description="Polar residues" evidence="1">
    <location>
        <begin position="34"/>
        <end position="56"/>
    </location>
</feature>
<evidence type="ECO:0000256" key="1">
    <source>
        <dbReference type="SAM" id="MobiDB-lite"/>
    </source>
</evidence>
<gene>
    <name evidence="2" type="ORF">PIB30_095661</name>
</gene>